<feature type="region of interest" description="Disordered" evidence="1">
    <location>
        <begin position="1630"/>
        <end position="1650"/>
    </location>
</feature>
<feature type="domain" description="GLUG" evidence="3">
    <location>
        <begin position="868"/>
        <end position="893"/>
    </location>
</feature>
<evidence type="ECO:0000313" key="4">
    <source>
        <dbReference type="EMBL" id="RNI08439.1"/>
    </source>
</evidence>
<feature type="compositionally biased region" description="Polar residues" evidence="1">
    <location>
        <begin position="1462"/>
        <end position="1476"/>
    </location>
</feature>
<reference evidence="4 5" key="1">
    <citation type="submission" date="2018-10" db="EMBL/GenBank/DDBJ databases">
        <title>Cultivation of a novel Methanohalophilus strain from Kebrit Deep of the Red Sea and a genomic comparison of members of the genus Methanohalophilus.</title>
        <authorList>
            <person name="Guan Y."/>
            <person name="Ngugi D.K."/>
            <person name="Stingl U."/>
        </authorList>
    </citation>
    <scope>NUCLEOTIDE SEQUENCE [LARGE SCALE GENOMIC DNA]</scope>
    <source>
        <strain evidence="4 5">DSM 3094</strain>
    </source>
</reference>
<feature type="domain" description="GLUG" evidence="3">
    <location>
        <begin position="1144"/>
        <end position="1167"/>
    </location>
</feature>
<evidence type="ECO:0000256" key="1">
    <source>
        <dbReference type="SAM" id="MobiDB-lite"/>
    </source>
</evidence>
<feature type="compositionally biased region" description="Acidic residues" evidence="1">
    <location>
        <begin position="1632"/>
        <end position="1644"/>
    </location>
</feature>
<dbReference type="Pfam" id="PF07581">
    <property type="entry name" value="Glug"/>
    <property type="match status" value="6"/>
</dbReference>
<sequence length="1673" mass="179123">MLLNLFYLYFQNLPQLSDFRHIKNNKYIYIKSYMFYMYSLLKYINPGNVAPVKHLLFSLLLLCIIAISLPVAAGFTGGNGSVENPWQIANLQELNDTRNYPDNHFVLIANIDATDTQNWNDGAGWQPIGNWTSPFTGTFDGKGHVIDNLYIDRNTDKVGLFGHIDAATVQNIGIVNADITGHRWVGGLVGSARSSSLIQNCYSTGDIRGTYNMIGGIAGVQDSSQIINSYSCANVSSTYHEYNYVGGLLGSNYNQASVINSYSTGEVTGADSIGGLIGVTSTDATTMASYWDVNTSNLTTSAGGEGKTTEQMQQQSTFVGWDFTNTWLIEADEYPKFQYTRFAGGDGSETNPYKVSTLNHLKNINYNLAAHYVQISDLDATDTQNWNDGAGWQPIGNKENRFTGTFDGSNYTITDLYIYRPATRYVGLFGYAYKANIKNIGLENVNITGGDDTGAVAGYSYYGGVIGNSYSTGNVNGQKYVGGIAGSTSAHIVNSYSTCGVDGNTGVGGLCGMSGTNGVIHNSYSTGEVNGTDYLGGLVGQNHGSIFNSYYNTETSGQNDTDKGVPKTTDEMKNISTFSAWDINAIDNYLNDGYPFLAWQDDRDDYVWLISKPLFCEGDGTVDEPYLICDAYQLNNTRYNLSAHYRLGNDIDLTSYNTGKGWQPIGTPYFEFNGTFDGQDYTISNLTINRSNEDFVGLFGCVENGTIKNVVLDNVNVTGSNWVAAVAGAQTVRTSATSPETIENVTVSGNVAGQGYVGGIVGMLQNERILNSVSHVEVTGEYHNIGGLVGQSVNSTVQNSRATGDVIAPGASRVGGLIGSNSAEHLSRTVRESYATGNVTGYNYVGGLIGKNRDDPVIGSHATGDVRGYSHVGGLVGYNNGGIIENSSAAGDVRYEAQEYAPTSNEIKSPIDPSYFGGLIGYSNQGTINTSHASGDVIAPNTDRVGGLVGYNTAAEFHTVRQSNATGNVTGYRYVGGLIGQNSDDLITESSARGDVHGQTYVGGLVGYNHLGTIERCDAAGEVFQELLVVPGPLRTESLTDNEVTYSIAGFSDRENGLQSPENTVLREKIYYPGTTGGLAGMNKGGQIIDSHATGDVVINTDRNVILQGIGGFAGYNEDGTINNSYSTGNIVFARSYQQIPIMGLGGFVGFNDNGKIQDSHSTGDIINENNLNGTLIFYMGGLVGVHDGGYINDSYSQGEIHFGNITGKSTIMGCAGLVGAHDGAIIRSHSTGDVVIEGNITEGTITSVGGLLGADYGGEINQSYTTGDVTVNTGSNGTVTYIGGLVGLNQGALDSSYATGDVLAQGDYLGGLVGLNDGSVNNTYSRGDVTGNSSVGGFIGQNHGNVSNSYSTGYVTAEYSEYLGGFIGQHTSGNITNSYWYKIDDSMITGVGNQSDVQGVFGRSAQQMQSQSTFSGWDFANIWYIHPTINDGYPQLQVFINEYPAAENKEKTTTSTSRTSVGPSHSPENVDSTDSAINKVLAGSSVRYDFSKSQGPVMGIGFKTKDNKGNVVAKVQVLKDKPDDVDEPSGNSYRILSLSVGSEGTINEDNADNILIEFRVSKEWIEENNIDPSTIRMTRFNNGEWQDLPGSQVRKDEQYLYFNAETPGFSVFSIVGEEYKEVIEEPIAQEPEAEQQTEEDQTSEAESAQAPGFTGLFALALFAGAALIMRKK</sequence>
<evidence type="ECO:0000259" key="3">
    <source>
        <dbReference type="Pfam" id="PF07581"/>
    </source>
</evidence>
<keyword evidence="2" id="KW-0812">Transmembrane</keyword>
<name>A0A3M9L5J2_9EURY</name>
<keyword evidence="2" id="KW-1133">Transmembrane helix</keyword>
<evidence type="ECO:0000313" key="5">
    <source>
        <dbReference type="Proteomes" id="UP000267921"/>
    </source>
</evidence>
<evidence type="ECO:0000256" key="2">
    <source>
        <dbReference type="SAM" id="Phobius"/>
    </source>
</evidence>
<accession>A0A3M9L5J2</accession>
<proteinExistence type="predicted"/>
<feature type="domain" description="GLUG" evidence="3">
    <location>
        <begin position="1109"/>
        <end position="1132"/>
    </location>
</feature>
<dbReference type="Proteomes" id="UP000267921">
    <property type="component" value="Unassembled WGS sequence"/>
</dbReference>
<feature type="region of interest" description="Disordered" evidence="1">
    <location>
        <begin position="1449"/>
        <end position="1476"/>
    </location>
</feature>
<protein>
    <submittedName>
        <fullName evidence="4">PGF-pre-PGF domain-containing protein</fullName>
    </submittedName>
</protein>
<feature type="domain" description="GLUG" evidence="3">
    <location>
        <begin position="242"/>
        <end position="268"/>
    </location>
</feature>
<feature type="domain" description="GLUG" evidence="3">
    <location>
        <begin position="782"/>
        <end position="807"/>
    </location>
</feature>
<organism evidence="4 5">
    <name type="scientific">Methanohalophilus halophilus</name>
    <dbReference type="NCBI Taxonomy" id="2177"/>
    <lineage>
        <taxon>Archaea</taxon>
        <taxon>Methanobacteriati</taxon>
        <taxon>Methanobacteriota</taxon>
        <taxon>Stenosarchaea group</taxon>
        <taxon>Methanomicrobia</taxon>
        <taxon>Methanosarcinales</taxon>
        <taxon>Methanosarcinaceae</taxon>
        <taxon>Methanohalophilus</taxon>
    </lineage>
</organism>
<dbReference type="InterPro" id="IPR026453">
    <property type="entry name" value="PGF_pre_PGF"/>
</dbReference>
<feature type="domain" description="GLUG" evidence="3">
    <location>
        <begin position="998"/>
        <end position="1023"/>
    </location>
</feature>
<gene>
    <name evidence="4" type="ORF">EFE40_07815</name>
</gene>
<comment type="caution">
    <text evidence="4">The sequence shown here is derived from an EMBL/GenBank/DDBJ whole genome shotgun (WGS) entry which is preliminary data.</text>
</comment>
<dbReference type="NCBIfam" id="TIGR04213">
    <property type="entry name" value="PGF_pre_PGF"/>
    <property type="match status" value="1"/>
</dbReference>
<feature type="transmembrane region" description="Helical" evidence="2">
    <location>
        <begin position="1651"/>
        <end position="1670"/>
    </location>
</feature>
<dbReference type="EMBL" id="RJJG01000005">
    <property type="protein sequence ID" value="RNI08439.1"/>
    <property type="molecule type" value="Genomic_DNA"/>
</dbReference>
<keyword evidence="2" id="KW-0472">Membrane</keyword>
<dbReference type="Gene3D" id="2.160.20.110">
    <property type="match status" value="6"/>
</dbReference>
<dbReference type="InterPro" id="IPR011493">
    <property type="entry name" value="GLUG"/>
</dbReference>